<dbReference type="EMBL" id="JARHTQ010000018">
    <property type="protein sequence ID" value="MDF2258888.1"/>
    <property type="molecule type" value="Genomic_DNA"/>
</dbReference>
<dbReference type="Proteomes" id="UP001220022">
    <property type="component" value="Unassembled WGS sequence"/>
</dbReference>
<organism evidence="1 2">
    <name type="scientific">Streptantibioticus ferralitis</name>
    <dbReference type="NCBI Taxonomy" id="236510"/>
    <lineage>
        <taxon>Bacteria</taxon>
        <taxon>Bacillati</taxon>
        <taxon>Actinomycetota</taxon>
        <taxon>Actinomycetes</taxon>
        <taxon>Kitasatosporales</taxon>
        <taxon>Streptomycetaceae</taxon>
        <taxon>Streptantibioticus</taxon>
    </lineage>
</organism>
<name>A0ABT5Z532_9ACTN</name>
<protein>
    <submittedName>
        <fullName evidence="1">Uncharacterized protein</fullName>
    </submittedName>
</protein>
<evidence type="ECO:0000313" key="2">
    <source>
        <dbReference type="Proteomes" id="UP001220022"/>
    </source>
</evidence>
<dbReference type="RefSeq" id="WP_275818355.1">
    <property type="nucleotide sequence ID" value="NZ_BAAANM010000014.1"/>
</dbReference>
<gene>
    <name evidence="1" type="ORF">P2L57_25195</name>
</gene>
<evidence type="ECO:0000313" key="1">
    <source>
        <dbReference type="EMBL" id="MDF2258888.1"/>
    </source>
</evidence>
<accession>A0ABT5Z532</accession>
<proteinExistence type="predicted"/>
<reference evidence="1 2" key="1">
    <citation type="submission" date="2023-03" db="EMBL/GenBank/DDBJ databases">
        <title>Draft genome sequence of type strain Streptomyces ferralitis JCM 14344.</title>
        <authorList>
            <person name="Klaysubun C."/>
            <person name="Duangmal K."/>
        </authorList>
    </citation>
    <scope>NUCLEOTIDE SEQUENCE [LARGE SCALE GENOMIC DNA]</scope>
    <source>
        <strain evidence="1 2">JCM 14344</strain>
    </source>
</reference>
<sequence length="121" mass="12778">MQAKGFALAHAGADEKFAQVGDERVGVVAVVQELRGFLRSPYAPFGRWWSGEDGRACGVVGEAALSDGVAEGTGKGREAAMESHFPLALGELSMNEAGDVAVAELVELHAVWPGRTPLSWR</sequence>
<comment type="caution">
    <text evidence="1">The sequence shown here is derived from an EMBL/GenBank/DDBJ whole genome shotgun (WGS) entry which is preliminary data.</text>
</comment>
<keyword evidence="2" id="KW-1185">Reference proteome</keyword>